<keyword evidence="2" id="KW-0812">Transmembrane</keyword>
<evidence type="ECO:0000256" key="1">
    <source>
        <dbReference type="SAM" id="MobiDB-lite"/>
    </source>
</evidence>
<feature type="compositionally biased region" description="Polar residues" evidence="1">
    <location>
        <begin position="143"/>
        <end position="152"/>
    </location>
</feature>
<feature type="compositionally biased region" description="Polar residues" evidence="1">
    <location>
        <begin position="262"/>
        <end position="272"/>
    </location>
</feature>
<name>A0A086KBF2_TOXGO</name>
<sequence length="360" mass="40012">MGLLSGDVETDSYRRSPPMIVLLWKSAERATLIFCDSKSQREPPVNSPLSRSSRTSSIYGNVVINMKRLKVPFAVMDKRGFTWGFDGSFTRTVQVRIAHLRFGTVVALETGETFGKFLFEEGTTNKWINTNTDVKHEKANASLAFSQDPESNSHNRRKINTRGHHVRLRRSRSGGTSSWKPLASRVLIVTFLVALAAVALRRYVLRTRSRSMSTISQDSDTSASPRETVLDDRARFRADDGGNEGKFAFPSSPVEGEAATVTPFTRASTIAQTDERPRIDEHVGAELKAEGPSKRREGLDKLLKNLEVEIVQQHRLLNTAILEGDTKTITSTNERLLSLLKGQAFLQRYLDKSGKGGSAS</sequence>
<accession>A0A086KBF2</accession>
<organism evidence="3 4">
    <name type="scientific">Toxoplasma gondii p89</name>
    <dbReference type="NCBI Taxonomy" id="943119"/>
    <lineage>
        <taxon>Eukaryota</taxon>
        <taxon>Sar</taxon>
        <taxon>Alveolata</taxon>
        <taxon>Apicomplexa</taxon>
        <taxon>Conoidasida</taxon>
        <taxon>Coccidia</taxon>
        <taxon>Eucoccidiorida</taxon>
        <taxon>Eimeriorina</taxon>
        <taxon>Sarcocystidae</taxon>
        <taxon>Toxoplasma</taxon>
    </lineage>
</organism>
<dbReference type="EMBL" id="AEYI02001088">
    <property type="protein sequence ID" value="KFG41720.1"/>
    <property type="molecule type" value="Genomic_DNA"/>
</dbReference>
<dbReference type="AlphaFoldDB" id="A0A086KBF2"/>
<evidence type="ECO:0000256" key="2">
    <source>
        <dbReference type="SAM" id="Phobius"/>
    </source>
</evidence>
<feature type="compositionally biased region" description="Basic residues" evidence="1">
    <location>
        <begin position="154"/>
        <end position="172"/>
    </location>
</feature>
<keyword evidence="2" id="KW-1133">Transmembrane helix</keyword>
<evidence type="ECO:0000313" key="3">
    <source>
        <dbReference type="EMBL" id="KFG41720.1"/>
    </source>
</evidence>
<evidence type="ECO:0008006" key="5">
    <source>
        <dbReference type="Google" id="ProtNLM"/>
    </source>
</evidence>
<gene>
    <name evidence="3" type="ORF">TGP89_214400</name>
</gene>
<reference evidence="3 4" key="1">
    <citation type="submission" date="2014-03" db="EMBL/GenBank/DDBJ databases">
        <authorList>
            <person name="Sibley D."/>
            <person name="Venepally P."/>
            <person name="Karamycheva S."/>
            <person name="Hadjithomas M."/>
            <person name="Khan A."/>
            <person name="Brunk B."/>
            <person name="Roos D."/>
            <person name="Caler E."/>
            <person name="Lorenzi H."/>
        </authorList>
    </citation>
    <scope>NUCLEOTIDE SEQUENCE [LARGE SCALE GENOMIC DNA]</scope>
    <source>
        <strain evidence="4">p89</strain>
    </source>
</reference>
<protein>
    <recommendedName>
        <fullName evidence="5">Transmembrane protein</fullName>
    </recommendedName>
</protein>
<comment type="caution">
    <text evidence="3">The sequence shown here is derived from an EMBL/GenBank/DDBJ whole genome shotgun (WGS) entry which is preliminary data.</text>
</comment>
<feature type="compositionally biased region" description="Basic and acidic residues" evidence="1">
    <location>
        <begin position="273"/>
        <end position="293"/>
    </location>
</feature>
<feature type="transmembrane region" description="Helical" evidence="2">
    <location>
        <begin position="182"/>
        <end position="200"/>
    </location>
</feature>
<evidence type="ECO:0000313" key="4">
    <source>
        <dbReference type="Proteomes" id="UP000028828"/>
    </source>
</evidence>
<feature type="region of interest" description="Disordered" evidence="1">
    <location>
        <begin position="143"/>
        <end position="177"/>
    </location>
</feature>
<dbReference type="Proteomes" id="UP000028828">
    <property type="component" value="Unassembled WGS sequence"/>
</dbReference>
<feature type="region of interest" description="Disordered" evidence="1">
    <location>
        <begin position="236"/>
        <end position="293"/>
    </location>
</feature>
<keyword evidence="2" id="KW-0472">Membrane</keyword>
<dbReference type="VEuPathDB" id="ToxoDB:TGP89_214400"/>
<proteinExistence type="predicted"/>